<proteinExistence type="predicted"/>
<dbReference type="Proteomes" id="UP000499080">
    <property type="component" value="Unassembled WGS sequence"/>
</dbReference>
<dbReference type="Gene3D" id="2.60.210.10">
    <property type="entry name" value="Apoptosis, Tumor Necrosis Factor Receptor Associated Protein 2, Chain A"/>
    <property type="match status" value="1"/>
</dbReference>
<evidence type="ECO:0008006" key="3">
    <source>
        <dbReference type="Google" id="ProtNLM"/>
    </source>
</evidence>
<organism evidence="1 2">
    <name type="scientific">Araneus ventricosus</name>
    <name type="common">Orbweaver spider</name>
    <name type="synonym">Epeira ventricosa</name>
    <dbReference type="NCBI Taxonomy" id="182803"/>
    <lineage>
        <taxon>Eukaryota</taxon>
        <taxon>Metazoa</taxon>
        <taxon>Ecdysozoa</taxon>
        <taxon>Arthropoda</taxon>
        <taxon>Chelicerata</taxon>
        <taxon>Arachnida</taxon>
        <taxon>Araneae</taxon>
        <taxon>Araneomorphae</taxon>
        <taxon>Entelegynae</taxon>
        <taxon>Araneoidea</taxon>
        <taxon>Araneidae</taxon>
        <taxon>Araneus</taxon>
    </lineage>
</organism>
<dbReference type="EMBL" id="BGPR01046518">
    <property type="protein sequence ID" value="GBO23463.1"/>
    <property type="molecule type" value="Genomic_DNA"/>
</dbReference>
<evidence type="ECO:0000313" key="1">
    <source>
        <dbReference type="EMBL" id="GBO23463.1"/>
    </source>
</evidence>
<accession>A0A4Y2VDV8</accession>
<keyword evidence="2" id="KW-1185">Reference proteome</keyword>
<reference evidence="1 2" key="1">
    <citation type="journal article" date="2019" name="Sci. Rep.">
        <title>Orb-weaving spider Araneus ventricosus genome elucidates the spidroin gene catalogue.</title>
        <authorList>
            <person name="Kono N."/>
            <person name="Nakamura H."/>
            <person name="Ohtoshi R."/>
            <person name="Moran D.A.P."/>
            <person name="Shinohara A."/>
            <person name="Yoshida Y."/>
            <person name="Fujiwara M."/>
            <person name="Mori M."/>
            <person name="Tomita M."/>
            <person name="Arakawa K."/>
        </authorList>
    </citation>
    <scope>NUCLEOTIDE SEQUENCE [LARGE SCALE GENOMIC DNA]</scope>
</reference>
<dbReference type="AlphaFoldDB" id="A0A4Y2VDV8"/>
<gene>
    <name evidence="1" type="ORF">AVEN_47692_1</name>
</gene>
<sequence>MSDNTFEVKWRIENAISWFETRNDTLYSSQFLAGTLKNTRWKLRLSLNSQLGEKYISFSLQRDIEDDYPQTINLNYELLFIASDGSLLKSKRCTDKFDPKTVSQELNVKQSVILEEEKKAYFAEGVLTVCCQLWKGSNFSYGRSCLIQTVIGKKCIKVNTTIDNLSPPSIMNVNFMPPSTDISLLSLDVYVGSDELIFKRKHVECKSFSWYLCKLFALGSNGEEIGFKERNDLTNQLILNNAEIIQSMPPLDHLIRKGTLSLQLEITYYPGVVSESTRIMF</sequence>
<dbReference type="SUPFAM" id="SSF49599">
    <property type="entry name" value="TRAF domain-like"/>
    <property type="match status" value="1"/>
</dbReference>
<protein>
    <recommendedName>
        <fullName evidence="3">MATH domain-containing protein</fullName>
    </recommendedName>
</protein>
<dbReference type="InterPro" id="IPR008974">
    <property type="entry name" value="TRAF-like"/>
</dbReference>
<evidence type="ECO:0000313" key="2">
    <source>
        <dbReference type="Proteomes" id="UP000499080"/>
    </source>
</evidence>
<comment type="caution">
    <text evidence="1">The sequence shown here is derived from an EMBL/GenBank/DDBJ whole genome shotgun (WGS) entry which is preliminary data.</text>
</comment>
<name>A0A4Y2VDV8_ARAVE</name>